<dbReference type="SUPFAM" id="SSF57196">
    <property type="entry name" value="EGF/Laminin"/>
    <property type="match status" value="1"/>
</dbReference>
<accession>A0A8S3CQX4</accession>
<name>A0A8S3CQX4_9BILA</name>
<dbReference type="Proteomes" id="UP000681720">
    <property type="component" value="Unassembled WGS sequence"/>
</dbReference>
<gene>
    <name evidence="1" type="ORF">BYL167_LOCUS44761</name>
    <name evidence="3" type="ORF">GIL414_LOCUS56644</name>
    <name evidence="2" type="ORF">SMN809_LOCUS53569</name>
</gene>
<comment type="caution">
    <text evidence="2">The sequence shown here is derived from an EMBL/GenBank/DDBJ whole genome shotgun (WGS) entry which is preliminary data.</text>
</comment>
<dbReference type="Gene3D" id="2.170.300.10">
    <property type="entry name" value="Tie2 ligand-binding domain superfamily"/>
    <property type="match status" value="1"/>
</dbReference>
<dbReference type="AlphaFoldDB" id="A0A8S3CQX4"/>
<protein>
    <submittedName>
        <fullName evidence="2">Uncharacterized protein</fullName>
    </submittedName>
</protein>
<dbReference type="EMBL" id="CAJOBI010184682">
    <property type="protein sequence ID" value="CAF4939439.1"/>
    <property type="molecule type" value="Genomic_DNA"/>
</dbReference>
<dbReference type="Proteomes" id="UP000681967">
    <property type="component" value="Unassembled WGS sequence"/>
</dbReference>
<feature type="non-terminal residue" evidence="2">
    <location>
        <position position="1"/>
    </location>
</feature>
<dbReference type="EMBL" id="CAJOBH010122445">
    <property type="protein sequence ID" value="CAF4718066.1"/>
    <property type="molecule type" value="Genomic_DNA"/>
</dbReference>
<evidence type="ECO:0000313" key="2">
    <source>
        <dbReference type="EMBL" id="CAF4939439.1"/>
    </source>
</evidence>
<dbReference type="Proteomes" id="UP000676336">
    <property type="component" value="Unassembled WGS sequence"/>
</dbReference>
<evidence type="ECO:0000313" key="3">
    <source>
        <dbReference type="EMBL" id="CAF4991255.1"/>
    </source>
</evidence>
<proteinExistence type="predicted"/>
<dbReference type="EMBL" id="CAJOBJ010203888">
    <property type="protein sequence ID" value="CAF4991255.1"/>
    <property type="molecule type" value="Genomic_DNA"/>
</dbReference>
<evidence type="ECO:0000313" key="4">
    <source>
        <dbReference type="Proteomes" id="UP000676336"/>
    </source>
</evidence>
<reference evidence="2" key="1">
    <citation type="submission" date="2021-02" db="EMBL/GenBank/DDBJ databases">
        <authorList>
            <person name="Nowell W R."/>
        </authorList>
    </citation>
    <scope>NUCLEOTIDE SEQUENCE</scope>
</reference>
<sequence>GNRGGPNCERCKLGFYRLPDSEGECLPCACNSIGKNLLRTGLG</sequence>
<evidence type="ECO:0000313" key="1">
    <source>
        <dbReference type="EMBL" id="CAF4718066.1"/>
    </source>
</evidence>
<organism evidence="2 4">
    <name type="scientific">Rotaria magnacalcarata</name>
    <dbReference type="NCBI Taxonomy" id="392030"/>
    <lineage>
        <taxon>Eukaryota</taxon>
        <taxon>Metazoa</taxon>
        <taxon>Spiralia</taxon>
        <taxon>Gnathifera</taxon>
        <taxon>Rotifera</taxon>
        <taxon>Eurotatoria</taxon>
        <taxon>Bdelloidea</taxon>
        <taxon>Philodinida</taxon>
        <taxon>Philodinidae</taxon>
        <taxon>Rotaria</taxon>
    </lineage>
</organism>